<protein>
    <submittedName>
        <fullName evidence="1">Uncharacterized protein</fullName>
    </submittedName>
</protein>
<dbReference type="Proteomes" id="UP000030643">
    <property type="component" value="Unassembled WGS sequence"/>
</dbReference>
<keyword evidence="2" id="KW-1185">Reference proteome</keyword>
<reference evidence="2" key="1">
    <citation type="journal article" date="2014" name="Genome Announc.">
        <title>Draft genome sequence of Weissella oryzae SG25T, isolated from fermented rice grains.</title>
        <authorList>
            <person name="Tanizawa Y."/>
            <person name="Fujisawa T."/>
            <person name="Mochizuki T."/>
            <person name="Kaminuma E."/>
            <person name="Suzuki Y."/>
            <person name="Nakamura Y."/>
            <person name="Tohno M."/>
        </authorList>
    </citation>
    <scope>NUCLEOTIDE SEQUENCE [LARGE SCALE GENOMIC DNA]</scope>
    <source>
        <strain evidence="2">DSM 25784 / JCM 18191 / LMG 30913 / SG25</strain>
    </source>
</reference>
<evidence type="ECO:0000313" key="1">
    <source>
        <dbReference type="EMBL" id="GAK32115.1"/>
    </source>
</evidence>
<evidence type="ECO:0000313" key="2">
    <source>
        <dbReference type="Proteomes" id="UP000030643"/>
    </source>
</evidence>
<name>A0A069CWD4_WEIOS</name>
<accession>A0A069CWD4</accession>
<dbReference type="RefSeq" id="WP_027699955.1">
    <property type="nucleotide sequence ID" value="NZ_DF820525.1"/>
</dbReference>
<organism evidence="1 2">
    <name type="scientific">Weissella oryzae (strain DSM 25784 / JCM 18191 / LMG 30913 / SG25)</name>
    <dbReference type="NCBI Taxonomy" id="1329250"/>
    <lineage>
        <taxon>Bacteria</taxon>
        <taxon>Bacillati</taxon>
        <taxon>Bacillota</taxon>
        <taxon>Bacilli</taxon>
        <taxon>Lactobacillales</taxon>
        <taxon>Lactobacillaceae</taxon>
        <taxon>Weissella</taxon>
    </lineage>
</organism>
<dbReference type="AlphaFoldDB" id="A0A069CWD4"/>
<sequence length="104" mass="11525">MININADQASDSVKELFSLAVATLNEVNNETAVLDAGITNGAIRVSINYFETQERMKMSPNVGQLAERAKLLTIALVRIKLKYGLDQELVNYVNDVLEKVNNID</sequence>
<proteinExistence type="predicted"/>
<gene>
    <name evidence="1" type="ORF">WOSG25_420020</name>
</gene>
<dbReference type="STRING" id="1329250.WOSG25_420020"/>
<dbReference type="EMBL" id="DF820525">
    <property type="protein sequence ID" value="GAK32115.1"/>
    <property type="molecule type" value="Genomic_DNA"/>
</dbReference>